<dbReference type="Pfam" id="PF00534">
    <property type="entry name" value="Glycos_transf_1"/>
    <property type="match status" value="1"/>
</dbReference>
<dbReference type="CDD" id="cd03801">
    <property type="entry name" value="GT4_PimA-like"/>
    <property type="match status" value="1"/>
</dbReference>
<feature type="domain" description="Glycosyltransferase subfamily 4-like N-terminal" evidence="2">
    <location>
        <begin position="13"/>
        <end position="174"/>
    </location>
</feature>
<dbReference type="SUPFAM" id="SSF53756">
    <property type="entry name" value="UDP-Glycosyltransferase/glycogen phosphorylase"/>
    <property type="match status" value="1"/>
</dbReference>
<dbReference type="Gene3D" id="3.40.50.2000">
    <property type="entry name" value="Glycogen Phosphorylase B"/>
    <property type="match status" value="2"/>
</dbReference>
<evidence type="ECO:0000313" key="3">
    <source>
        <dbReference type="EMBL" id="TCK75806.1"/>
    </source>
</evidence>
<dbReference type="OrthoDB" id="267399at2"/>
<dbReference type="EMBL" id="SMGK01000001">
    <property type="protein sequence ID" value="TCK75806.1"/>
    <property type="molecule type" value="Genomic_DNA"/>
</dbReference>
<accession>A0A4R1LBF8</accession>
<dbReference type="InterPro" id="IPR028098">
    <property type="entry name" value="Glyco_trans_4-like_N"/>
</dbReference>
<dbReference type="AlphaFoldDB" id="A0A4R1LBF8"/>
<dbReference type="PANTHER" id="PTHR45947">
    <property type="entry name" value="SULFOQUINOVOSYL TRANSFERASE SQD2"/>
    <property type="match status" value="1"/>
</dbReference>
<keyword evidence="4" id="KW-1185">Reference proteome</keyword>
<organism evidence="3 4">
    <name type="scientific">Acidipila rosea</name>
    <dbReference type="NCBI Taxonomy" id="768535"/>
    <lineage>
        <taxon>Bacteria</taxon>
        <taxon>Pseudomonadati</taxon>
        <taxon>Acidobacteriota</taxon>
        <taxon>Terriglobia</taxon>
        <taxon>Terriglobales</taxon>
        <taxon>Acidobacteriaceae</taxon>
        <taxon>Acidipila</taxon>
    </lineage>
</organism>
<dbReference type="InterPro" id="IPR050194">
    <property type="entry name" value="Glycosyltransferase_grp1"/>
</dbReference>
<dbReference type="Proteomes" id="UP000295210">
    <property type="component" value="Unassembled WGS sequence"/>
</dbReference>
<feature type="domain" description="Glycosyl transferase family 1" evidence="1">
    <location>
        <begin position="185"/>
        <end position="335"/>
    </location>
</feature>
<dbReference type="Pfam" id="PF13439">
    <property type="entry name" value="Glyco_transf_4"/>
    <property type="match status" value="1"/>
</dbReference>
<evidence type="ECO:0000259" key="1">
    <source>
        <dbReference type="Pfam" id="PF00534"/>
    </source>
</evidence>
<dbReference type="RefSeq" id="WP_131991961.1">
    <property type="nucleotide sequence ID" value="NZ_SMGK01000001.1"/>
</dbReference>
<reference evidence="3 4" key="1">
    <citation type="submission" date="2019-03" db="EMBL/GenBank/DDBJ databases">
        <title>Genomic Encyclopedia of Type Strains, Phase IV (KMG-IV): sequencing the most valuable type-strain genomes for metagenomic binning, comparative biology and taxonomic classification.</title>
        <authorList>
            <person name="Goeker M."/>
        </authorList>
    </citation>
    <scope>NUCLEOTIDE SEQUENCE [LARGE SCALE GENOMIC DNA]</scope>
    <source>
        <strain evidence="3 4">DSM 103428</strain>
    </source>
</reference>
<name>A0A4R1LBF8_9BACT</name>
<dbReference type="InterPro" id="IPR001296">
    <property type="entry name" value="Glyco_trans_1"/>
</dbReference>
<keyword evidence="3" id="KW-0808">Transferase</keyword>
<dbReference type="PANTHER" id="PTHR45947:SF3">
    <property type="entry name" value="SULFOQUINOVOSYL TRANSFERASE SQD2"/>
    <property type="match status" value="1"/>
</dbReference>
<comment type="caution">
    <text evidence="3">The sequence shown here is derived from an EMBL/GenBank/DDBJ whole genome shotgun (WGS) entry which is preliminary data.</text>
</comment>
<evidence type="ECO:0000313" key="4">
    <source>
        <dbReference type="Proteomes" id="UP000295210"/>
    </source>
</evidence>
<protein>
    <submittedName>
        <fullName evidence="3">Glycosyltransferase involved in cell wall biosynthesis</fullName>
    </submittedName>
</protein>
<evidence type="ECO:0000259" key="2">
    <source>
        <dbReference type="Pfam" id="PF13439"/>
    </source>
</evidence>
<proteinExistence type="predicted"/>
<gene>
    <name evidence="3" type="ORF">C7378_0799</name>
</gene>
<dbReference type="GO" id="GO:0016757">
    <property type="term" value="F:glycosyltransferase activity"/>
    <property type="evidence" value="ECO:0007669"/>
    <property type="project" value="InterPro"/>
</dbReference>
<sequence length="367" mass="40934">MKKILIIDIGSPYGGVEAYVESLTSLLQGQATLFAVCALTELAERLRSKGVKVVCIPLVAGWAKGLRFLLTLCVVPYLVLRYRIDVVQVNGYLETLILLPARILGRDTVCTRHGPFETDLYKWYRSPARYFPRLFCRYFIHFATRVICVSEAVEKTVCGIVPADRVTVVPNWVNIFPSEKVQRDKLNSPASLLYVGRLEKYKGLQLILEAMRGLPDVRLTVLGDGSYRDELMQLAQGLDVQFKGFCSETAPYYRSADIFINPSYGPEGLPIVSLECMSHGVPSIFSDLPVHEEISGGGRAAALFKVGDAQDLRQKLVALLSDSERRHSLSLAARAMVHEKYSPEAARKGYFAAFEVQNSEAGEYIRL</sequence>